<evidence type="ECO:0000313" key="2">
    <source>
        <dbReference type="Proteomes" id="UP000694005"/>
    </source>
</evidence>
<dbReference type="Proteomes" id="UP000694005">
    <property type="component" value="Chromosome A03"/>
</dbReference>
<dbReference type="Gramene" id="A03p46980.2_BraZ1">
    <property type="protein sequence ID" value="A03p46980.2_BraZ1.CDS.1"/>
    <property type="gene ID" value="A03g46980.2_BraZ1"/>
</dbReference>
<reference evidence="1 2" key="1">
    <citation type="submission" date="2021-07" db="EMBL/GenBank/DDBJ databases">
        <authorList>
            <consortium name="Genoscope - CEA"/>
            <person name="William W."/>
        </authorList>
    </citation>
    <scope>NUCLEOTIDE SEQUENCE [LARGE SCALE GENOMIC DNA]</scope>
</reference>
<evidence type="ECO:0000313" key="1">
    <source>
        <dbReference type="EMBL" id="CAG7883355.1"/>
    </source>
</evidence>
<sequence length="54" mass="6211">MLPGCCCLTDHLCFFFFFPCLMIRDPHRTLIFTHGTIITQHVGKLCNLESVIIL</sequence>
<name>A0A8D9GMG9_BRACM</name>
<organism evidence="1 2">
    <name type="scientific">Brassica campestris</name>
    <name type="common">Field mustard</name>
    <dbReference type="NCBI Taxonomy" id="3711"/>
    <lineage>
        <taxon>Eukaryota</taxon>
        <taxon>Viridiplantae</taxon>
        <taxon>Streptophyta</taxon>
        <taxon>Embryophyta</taxon>
        <taxon>Tracheophyta</taxon>
        <taxon>Spermatophyta</taxon>
        <taxon>Magnoliopsida</taxon>
        <taxon>eudicotyledons</taxon>
        <taxon>Gunneridae</taxon>
        <taxon>Pentapetalae</taxon>
        <taxon>rosids</taxon>
        <taxon>malvids</taxon>
        <taxon>Brassicales</taxon>
        <taxon>Brassicaceae</taxon>
        <taxon>Brassiceae</taxon>
        <taxon>Brassica</taxon>
    </lineage>
</organism>
<protein>
    <submittedName>
        <fullName evidence="1">Uncharacterized protein</fullName>
    </submittedName>
</protein>
<proteinExistence type="predicted"/>
<dbReference type="AlphaFoldDB" id="A0A8D9GMG9"/>
<dbReference type="EMBL" id="LS974619">
    <property type="protein sequence ID" value="CAG7883355.1"/>
    <property type="molecule type" value="Genomic_DNA"/>
</dbReference>
<accession>A0A8D9GMG9</accession>
<gene>
    <name evidence="1" type="ORF">BRAPAZ1V2_A03P46980.2</name>
</gene>